<dbReference type="InterPro" id="IPR016039">
    <property type="entry name" value="Thiolase-like"/>
</dbReference>
<dbReference type="AlphaFoldDB" id="A0A1V4AVQ4"/>
<dbReference type="Gene3D" id="3.40.47.10">
    <property type="match status" value="1"/>
</dbReference>
<protein>
    <recommendedName>
        <fullName evidence="1">Beta-ketoacyl synthase-like N-terminal domain-containing protein</fullName>
    </recommendedName>
</protein>
<evidence type="ECO:0000313" key="3">
    <source>
        <dbReference type="Proteomes" id="UP000189681"/>
    </source>
</evidence>
<dbReference type="STRING" id="1004156.AYP45_05095"/>
<accession>A0A1V4AVQ4</accession>
<reference evidence="2 3" key="1">
    <citation type="journal article" date="2017" name="Water Res.">
        <title>Discovery and metagenomic analysis of an anammox bacterial enrichment related to Candidatus "Brocadia caroliniensis" in a full-scale glycerol-fed nitritation-denitritation separate centrate treatment process.</title>
        <authorList>
            <person name="Park H."/>
            <person name="Brotto A.C."/>
            <person name="van Loosdrecht M.C."/>
            <person name="Chandran K."/>
        </authorList>
    </citation>
    <scope>NUCLEOTIDE SEQUENCE [LARGE SCALE GENOMIC DNA]</scope>
    <source>
        <strain evidence="2">26THWARD</strain>
    </source>
</reference>
<dbReference type="SUPFAM" id="SSF53901">
    <property type="entry name" value="Thiolase-like"/>
    <property type="match status" value="1"/>
</dbReference>
<comment type="caution">
    <text evidence="2">The sequence shown here is derived from an EMBL/GenBank/DDBJ whole genome shotgun (WGS) entry which is preliminary data.</text>
</comment>
<dbReference type="GO" id="GO:0016746">
    <property type="term" value="F:acyltransferase activity"/>
    <property type="evidence" value="ECO:0007669"/>
    <property type="project" value="InterPro"/>
</dbReference>
<name>A0A1V4AVQ4_9BACT</name>
<organism evidence="2 3">
    <name type="scientific">Candidatus Brocadia carolinensis</name>
    <dbReference type="NCBI Taxonomy" id="1004156"/>
    <lineage>
        <taxon>Bacteria</taxon>
        <taxon>Pseudomonadati</taxon>
        <taxon>Planctomycetota</taxon>
        <taxon>Candidatus Brocadiia</taxon>
        <taxon>Candidatus Brocadiales</taxon>
        <taxon>Candidatus Brocadiaceae</taxon>
        <taxon>Candidatus Brocadia</taxon>
    </lineage>
</organism>
<dbReference type="Proteomes" id="UP000189681">
    <property type="component" value="Unassembled WGS sequence"/>
</dbReference>
<dbReference type="EMBL" id="AYTS01000042">
    <property type="protein sequence ID" value="OOP57161.1"/>
    <property type="molecule type" value="Genomic_DNA"/>
</dbReference>
<dbReference type="InterPro" id="IPR014030">
    <property type="entry name" value="Ketoacyl_synth_N"/>
</dbReference>
<proteinExistence type="predicted"/>
<dbReference type="Pfam" id="PF00109">
    <property type="entry name" value="ketoacyl-synt"/>
    <property type="match status" value="1"/>
</dbReference>
<evidence type="ECO:0000313" key="2">
    <source>
        <dbReference type="EMBL" id="OOP57161.1"/>
    </source>
</evidence>
<evidence type="ECO:0000259" key="1">
    <source>
        <dbReference type="Pfam" id="PF00109"/>
    </source>
</evidence>
<gene>
    <name evidence="2" type="ORF">AYP45_05095</name>
</gene>
<sequence>MKPVITGVSKISSNNIESVTSGLHDSIRQMRFVNSMEQLTVIAVGILLNDAKIGIPIGNASVSLFVGIDDSIEDIKNEYFEGILNEGILGASPLLFPYTTPNSLAAQVSIAFDIRGENITIPIKHSYRDVIEYAIECITGKYTGTAIAGGIRVQDRSLSVGEGRYVAEFFFTRRSGQRKKTGSNDI</sequence>
<feature type="domain" description="Beta-ketoacyl synthase-like N-terminal" evidence="1">
    <location>
        <begin position="27"/>
        <end position="153"/>
    </location>
</feature>